<dbReference type="Pfam" id="PF01476">
    <property type="entry name" value="LysM"/>
    <property type="match status" value="3"/>
</dbReference>
<dbReference type="InterPro" id="IPR028082">
    <property type="entry name" value="Peripla_BP_I"/>
</dbReference>
<dbReference type="AlphaFoldDB" id="A0A644WP17"/>
<dbReference type="CDD" id="cd00118">
    <property type="entry name" value="LysM"/>
    <property type="match status" value="3"/>
</dbReference>
<dbReference type="GO" id="GO:0008932">
    <property type="term" value="F:lytic endotransglycosylase activity"/>
    <property type="evidence" value="ECO:0007669"/>
    <property type="project" value="TreeGrafter"/>
</dbReference>
<organism evidence="3">
    <name type="scientific">bioreactor metagenome</name>
    <dbReference type="NCBI Taxonomy" id="1076179"/>
    <lineage>
        <taxon>unclassified sequences</taxon>
        <taxon>metagenomes</taxon>
        <taxon>ecological metagenomes</taxon>
    </lineage>
</organism>
<dbReference type="EMBL" id="VSSQ01001151">
    <property type="protein sequence ID" value="MPM05636.1"/>
    <property type="molecule type" value="Genomic_DNA"/>
</dbReference>
<gene>
    <name evidence="3" type="ORF">SDC9_51926</name>
</gene>
<feature type="domain" description="LysM" evidence="2">
    <location>
        <begin position="163"/>
        <end position="206"/>
    </location>
</feature>
<dbReference type="InterPro" id="IPR018392">
    <property type="entry name" value="LysM"/>
</dbReference>
<dbReference type="InterPro" id="IPR028081">
    <property type="entry name" value="Leu-bd"/>
</dbReference>
<accession>A0A644WP17</accession>
<dbReference type="SUPFAM" id="SSF53822">
    <property type="entry name" value="Periplasmic binding protein-like I"/>
    <property type="match status" value="1"/>
</dbReference>
<reference evidence="3" key="1">
    <citation type="submission" date="2019-08" db="EMBL/GenBank/DDBJ databases">
        <authorList>
            <person name="Kucharzyk K."/>
            <person name="Murdoch R.W."/>
            <person name="Higgins S."/>
            <person name="Loffler F."/>
        </authorList>
    </citation>
    <scope>NUCLEOTIDE SEQUENCE</scope>
</reference>
<dbReference type="PANTHER" id="PTHR33734">
    <property type="entry name" value="LYSM DOMAIN-CONTAINING GPI-ANCHORED PROTEIN 2"/>
    <property type="match status" value="1"/>
</dbReference>
<evidence type="ECO:0000313" key="3">
    <source>
        <dbReference type="EMBL" id="MPM05636.1"/>
    </source>
</evidence>
<feature type="domain" description="LysM" evidence="2">
    <location>
        <begin position="41"/>
        <end position="84"/>
    </location>
</feature>
<sequence>MRKLSFILFLFFAGFVSELSFAQVPVTKSTEIQIIDGKTFYIHKVEKGQTLYSISNAYQCSIDEIKTANHLSDNSLQTGYLLKIPAKDKKLNESDVVTTSAGNVEGAEYTVQNGESLSRIAKNFNTTIEYLRRLNPGISDNIVPGQKIRVPVISKPEPVDSAVYHTVVSGETLYSIAKKYLLTLAQLKTLNPGISDEISIGQQIIVGYNSSSAGIVKTDSTCNCDHPAKLKEYNVALLIPLYLDRASFRNFDKDNHDDNEWYNNISFSYIQFYEGLKFALDTLTASGLNVNLFVFDLDETEAKYNKVMSDPAMKNMQLIIGPFQGKYLDSISKFSYENKIPMVNCFLSGQTELKEINPYFFNPITSIEFQMKGLASFYKDERAESNIIIAYQAGGFEEDAAMMLDSFLREVGYPSWKLVNLSESGLKGATSQFVGGKRENILVMMASGEMYVENLIRSLNEFKDNFNISLYGLPGWLNYDIIDLEFLEYQNTHFFSSSFIDFERSEVRDFAKRFQKRYKTDPDKLAYAGYDLGLYFLSALNNYGPKFYRCIDKIDAPMLATKLDFSFSQSDGFRNTYISIYKMKDFQLWKVR</sequence>
<evidence type="ECO:0000259" key="2">
    <source>
        <dbReference type="PROSITE" id="PS51782"/>
    </source>
</evidence>
<dbReference type="Gene3D" id="3.10.350.10">
    <property type="entry name" value="LysM domain"/>
    <property type="match status" value="3"/>
</dbReference>
<dbReference type="Gene3D" id="3.40.50.2300">
    <property type="match status" value="2"/>
</dbReference>
<dbReference type="SUPFAM" id="SSF54106">
    <property type="entry name" value="LysM domain"/>
    <property type="match status" value="3"/>
</dbReference>
<protein>
    <recommendedName>
        <fullName evidence="2">LysM domain-containing protein</fullName>
    </recommendedName>
</protein>
<proteinExistence type="predicted"/>
<keyword evidence="1" id="KW-0732">Signal</keyword>
<name>A0A644WP17_9ZZZZ</name>
<dbReference type="PANTHER" id="PTHR33734:SF22">
    <property type="entry name" value="MEMBRANE-BOUND LYTIC MUREIN TRANSGLYCOSYLASE D"/>
    <property type="match status" value="1"/>
</dbReference>
<dbReference type="Pfam" id="PF13458">
    <property type="entry name" value="Peripla_BP_6"/>
    <property type="match status" value="1"/>
</dbReference>
<evidence type="ECO:0000256" key="1">
    <source>
        <dbReference type="ARBA" id="ARBA00022729"/>
    </source>
</evidence>
<comment type="caution">
    <text evidence="3">The sequence shown here is derived from an EMBL/GenBank/DDBJ whole genome shotgun (WGS) entry which is preliminary data.</text>
</comment>
<dbReference type="InterPro" id="IPR036779">
    <property type="entry name" value="LysM_dom_sf"/>
</dbReference>
<feature type="domain" description="LysM" evidence="2">
    <location>
        <begin position="107"/>
        <end position="150"/>
    </location>
</feature>
<dbReference type="CDD" id="cd06268">
    <property type="entry name" value="PBP1_ABC_transporter_LIVBP-like"/>
    <property type="match status" value="1"/>
</dbReference>
<dbReference type="SMART" id="SM00257">
    <property type="entry name" value="LysM"/>
    <property type="match status" value="3"/>
</dbReference>
<dbReference type="PROSITE" id="PS51782">
    <property type="entry name" value="LYSM"/>
    <property type="match status" value="3"/>
</dbReference>